<sequence>MGLLDELEQEAQRRKAGADDVERLKQEREASYRTQLEPGMAALYEYLLKLTQNLAFIKPRKTFTHAIAGYGNVVFAVEHEYDLKISSQPASKEIKLSFPCSVVTDECPSVEVLTSSRIKTVAGAFQRFHIGGITPTKKDASGDVIAATFRARGRAVLAAQFNADAETGLLRMTFANFDQLGGQLTKTATGEQFNEQMYDEIGRYVAREPNSLFREALPDDYRKQLRTKVQQEEMKRKWEAQMADRQRQELADLERQQGLAGKLTKAVEVSAGGLFGKLRGLVSKKDKDGDK</sequence>
<organism evidence="2 3">
    <name type="scientific">Tahibacter soli</name>
    <dbReference type="NCBI Taxonomy" id="2983605"/>
    <lineage>
        <taxon>Bacteria</taxon>
        <taxon>Pseudomonadati</taxon>
        <taxon>Pseudomonadota</taxon>
        <taxon>Gammaproteobacteria</taxon>
        <taxon>Lysobacterales</taxon>
        <taxon>Rhodanobacteraceae</taxon>
        <taxon>Tahibacter</taxon>
    </lineage>
</organism>
<accession>A0A9X3YHW8</accession>
<dbReference type="RefSeq" id="WP_263544549.1">
    <property type="nucleotide sequence ID" value="NZ_JAOVZO020000001.1"/>
</dbReference>
<dbReference type="Proteomes" id="UP001139971">
    <property type="component" value="Unassembled WGS sequence"/>
</dbReference>
<comment type="caution">
    <text evidence="2">The sequence shown here is derived from an EMBL/GenBank/DDBJ whole genome shotgun (WGS) entry which is preliminary data.</text>
</comment>
<proteinExistence type="predicted"/>
<evidence type="ECO:0000313" key="3">
    <source>
        <dbReference type="Proteomes" id="UP001139971"/>
    </source>
</evidence>
<feature type="compositionally biased region" description="Basic and acidic residues" evidence="1">
    <location>
        <begin position="10"/>
        <end position="20"/>
    </location>
</feature>
<name>A0A9X3YHW8_9GAMM</name>
<keyword evidence="3" id="KW-1185">Reference proteome</keyword>
<gene>
    <name evidence="2" type="ORF">OD750_001085</name>
</gene>
<reference evidence="2" key="1">
    <citation type="submission" date="2023-02" db="EMBL/GenBank/DDBJ databases">
        <title>Tahibacter soli sp. nov. isolated from soil.</title>
        <authorList>
            <person name="Baek J.H."/>
            <person name="Lee J.K."/>
            <person name="Choi D.G."/>
            <person name="Jeon C.O."/>
        </authorList>
    </citation>
    <scope>NUCLEOTIDE SEQUENCE</scope>
    <source>
        <strain evidence="2">BL</strain>
    </source>
</reference>
<evidence type="ECO:0000313" key="2">
    <source>
        <dbReference type="EMBL" id="MDC8011133.1"/>
    </source>
</evidence>
<feature type="region of interest" description="Disordered" evidence="1">
    <location>
        <begin position="1"/>
        <end position="20"/>
    </location>
</feature>
<dbReference type="AlphaFoldDB" id="A0A9X3YHW8"/>
<protein>
    <submittedName>
        <fullName evidence="2">Uncharacterized protein</fullName>
    </submittedName>
</protein>
<dbReference type="EMBL" id="JAOVZO020000001">
    <property type="protein sequence ID" value="MDC8011133.1"/>
    <property type="molecule type" value="Genomic_DNA"/>
</dbReference>
<evidence type="ECO:0000256" key="1">
    <source>
        <dbReference type="SAM" id="MobiDB-lite"/>
    </source>
</evidence>